<evidence type="ECO:0000259" key="3">
    <source>
        <dbReference type="SMART" id="SM00134"/>
    </source>
</evidence>
<dbReference type="GO" id="GO:0007339">
    <property type="term" value="P:binding of sperm to zona pellucida"/>
    <property type="evidence" value="ECO:0007669"/>
    <property type="project" value="TreeGrafter"/>
</dbReference>
<dbReference type="PANTHER" id="PTHR15049">
    <property type="entry name" value="GLYCOSYL-PHOSPHATIDYLINOSITOL-ANCHORED MOLECULE-LIKE PROTEIN-RELATED"/>
    <property type="match status" value="1"/>
</dbReference>
<evidence type="ECO:0000256" key="1">
    <source>
        <dbReference type="ARBA" id="ARBA00022729"/>
    </source>
</evidence>
<accession>A0A8C6HLE5</accession>
<dbReference type="GO" id="GO:0001669">
    <property type="term" value="C:acrosomal vesicle"/>
    <property type="evidence" value="ECO:0007669"/>
    <property type="project" value="TreeGrafter"/>
</dbReference>
<dbReference type="SMART" id="SM00134">
    <property type="entry name" value="LU"/>
    <property type="match status" value="1"/>
</dbReference>
<feature type="chain" id="PRO_5034474868" description="UPAR/Ly6 domain-containing protein" evidence="2">
    <location>
        <begin position="19"/>
        <end position="234"/>
    </location>
</feature>
<keyword evidence="5" id="KW-1185">Reference proteome</keyword>
<evidence type="ECO:0000256" key="2">
    <source>
        <dbReference type="SAM" id="SignalP"/>
    </source>
</evidence>
<dbReference type="Proteomes" id="UP000694415">
    <property type="component" value="Unplaced"/>
</dbReference>
<proteinExistence type="predicted"/>
<feature type="signal peptide" evidence="2">
    <location>
        <begin position="1"/>
        <end position="18"/>
    </location>
</feature>
<evidence type="ECO:0000313" key="5">
    <source>
        <dbReference type="Proteomes" id="UP000694415"/>
    </source>
</evidence>
<dbReference type="Gene3D" id="2.10.60.10">
    <property type="entry name" value="CD59"/>
    <property type="match status" value="1"/>
</dbReference>
<protein>
    <recommendedName>
        <fullName evidence="3">UPAR/Ly6 domain-containing protein</fullName>
    </recommendedName>
</protein>
<dbReference type="GeneTree" id="ENSGT00940000159966"/>
<dbReference type="InterPro" id="IPR016054">
    <property type="entry name" value="LY6_UPA_recep-like"/>
</dbReference>
<organism evidence="4 5">
    <name type="scientific">Mus spicilegus</name>
    <name type="common">Mound-building mouse</name>
    <dbReference type="NCBI Taxonomy" id="10103"/>
    <lineage>
        <taxon>Eukaryota</taxon>
        <taxon>Metazoa</taxon>
        <taxon>Chordata</taxon>
        <taxon>Craniata</taxon>
        <taxon>Vertebrata</taxon>
        <taxon>Euteleostomi</taxon>
        <taxon>Mammalia</taxon>
        <taxon>Eutheria</taxon>
        <taxon>Euarchontoglires</taxon>
        <taxon>Glires</taxon>
        <taxon>Rodentia</taxon>
        <taxon>Myomorpha</taxon>
        <taxon>Muroidea</taxon>
        <taxon>Muridae</taxon>
        <taxon>Murinae</taxon>
        <taxon>Mus</taxon>
        <taxon>Mus</taxon>
    </lineage>
</organism>
<name>A0A8C6HLE5_MUSSI</name>
<dbReference type="AlphaFoldDB" id="A0A8C6HLE5"/>
<sequence>MAFLVALLVVLGLQLVQSNALTCHVCEAQNSYACSNPSQCPGEKKFCLLAITRIFERFFYVSKQCTRRCPTPVVSPPSTSPEIPEPKEFLIEKPMPFLFFKCCQWDSCNGEGPPTDQLLKEQPGKASERRHSYIELLLPGFMVLTANGLSALCLLNVSRVYALHISIELQPSIGAGLFQTRTFCRGFCLVSEQGVPIHSISSLVFRSCVERLGESSRKYVLCLGHLCHRGSMSI</sequence>
<dbReference type="Pfam" id="PF00021">
    <property type="entry name" value="UPAR_LY6"/>
    <property type="match status" value="1"/>
</dbReference>
<dbReference type="Ensembl" id="ENSMSIT00000028170.1">
    <property type="protein sequence ID" value="ENSMSIP00000022341.1"/>
    <property type="gene ID" value="ENSMSIG00000018961.1"/>
</dbReference>
<feature type="domain" description="UPAR/Ly6" evidence="3">
    <location>
        <begin position="21"/>
        <end position="118"/>
    </location>
</feature>
<reference evidence="4" key="1">
    <citation type="submission" date="2025-08" db="UniProtKB">
        <authorList>
            <consortium name="Ensembl"/>
        </authorList>
    </citation>
    <scope>IDENTIFICATION</scope>
</reference>
<reference evidence="4" key="2">
    <citation type="submission" date="2025-09" db="UniProtKB">
        <authorList>
            <consortium name="Ensembl"/>
        </authorList>
    </citation>
    <scope>IDENTIFICATION</scope>
</reference>
<dbReference type="InterPro" id="IPR045860">
    <property type="entry name" value="Snake_toxin-like_sf"/>
</dbReference>
<keyword evidence="1 2" id="KW-0732">Signal</keyword>
<dbReference type="CDD" id="cd23550">
    <property type="entry name" value="TFP_LU_ECD_Ly6K"/>
    <property type="match status" value="1"/>
</dbReference>
<dbReference type="PANTHER" id="PTHR15049:SF1">
    <property type="entry name" value="LYMPHOCYTE ANTIGEN 6K"/>
    <property type="match status" value="1"/>
</dbReference>
<dbReference type="InterPro" id="IPR052874">
    <property type="entry name" value="Sperm-ZP_regulatory"/>
</dbReference>
<evidence type="ECO:0000313" key="4">
    <source>
        <dbReference type="Ensembl" id="ENSMSIP00000022341.1"/>
    </source>
</evidence>
<dbReference type="SUPFAM" id="SSF57302">
    <property type="entry name" value="Snake toxin-like"/>
    <property type="match status" value="1"/>
</dbReference>